<feature type="transmembrane region" description="Helical" evidence="6">
    <location>
        <begin position="190"/>
        <end position="212"/>
    </location>
</feature>
<evidence type="ECO:0000256" key="5">
    <source>
        <dbReference type="RuleBase" id="RU000688"/>
    </source>
</evidence>
<keyword evidence="5" id="KW-0807">Transducer</keyword>
<dbReference type="PRINTS" id="PR00237">
    <property type="entry name" value="GPCRRHODOPSN"/>
</dbReference>
<feature type="transmembrane region" description="Helical" evidence="6">
    <location>
        <begin position="133"/>
        <end position="153"/>
    </location>
</feature>
<dbReference type="Pfam" id="PF00001">
    <property type="entry name" value="7tm_1"/>
    <property type="match status" value="1"/>
</dbReference>
<dbReference type="PROSITE" id="PS50262">
    <property type="entry name" value="G_PROTEIN_RECEP_F1_2"/>
    <property type="match status" value="1"/>
</dbReference>
<organism evidence="8 9">
    <name type="scientific">Lingula anatina</name>
    <name type="common">Brachiopod</name>
    <name type="synonym">Lingula unguis</name>
    <dbReference type="NCBI Taxonomy" id="7574"/>
    <lineage>
        <taxon>Eukaryota</taxon>
        <taxon>Metazoa</taxon>
        <taxon>Spiralia</taxon>
        <taxon>Lophotrochozoa</taxon>
        <taxon>Brachiopoda</taxon>
        <taxon>Linguliformea</taxon>
        <taxon>Lingulata</taxon>
        <taxon>Lingulida</taxon>
        <taxon>Linguloidea</taxon>
        <taxon>Lingulidae</taxon>
        <taxon>Lingula</taxon>
    </lineage>
</organism>
<evidence type="ECO:0000259" key="7">
    <source>
        <dbReference type="PROSITE" id="PS50262"/>
    </source>
</evidence>
<comment type="subcellular location">
    <subcellularLocation>
        <location evidence="1">Membrane</location>
    </subcellularLocation>
</comment>
<dbReference type="Gene3D" id="1.20.1070.10">
    <property type="entry name" value="Rhodopsin 7-helix transmembrane proteins"/>
    <property type="match status" value="1"/>
</dbReference>
<keyword evidence="3 6" id="KW-1133">Transmembrane helix</keyword>
<dbReference type="InterPro" id="IPR052954">
    <property type="entry name" value="GPCR-Ligand_Int"/>
</dbReference>
<feature type="domain" description="G-protein coupled receptors family 1 profile" evidence="7">
    <location>
        <begin position="31"/>
        <end position="323"/>
    </location>
</feature>
<dbReference type="GO" id="GO:0016020">
    <property type="term" value="C:membrane"/>
    <property type="evidence" value="ECO:0007669"/>
    <property type="project" value="UniProtKB-SubCell"/>
</dbReference>
<keyword evidence="5 9" id="KW-0675">Receptor</keyword>
<evidence type="ECO:0000256" key="3">
    <source>
        <dbReference type="ARBA" id="ARBA00022989"/>
    </source>
</evidence>
<dbReference type="CDD" id="cd14978">
    <property type="entry name" value="7tmA_FMRFamide_R-like"/>
    <property type="match status" value="1"/>
</dbReference>
<keyword evidence="5" id="KW-0297">G-protein coupled receptor</keyword>
<evidence type="ECO:0000256" key="6">
    <source>
        <dbReference type="SAM" id="Phobius"/>
    </source>
</evidence>
<keyword evidence="2 5" id="KW-0812">Transmembrane</keyword>
<dbReference type="PANTHER" id="PTHR46641:SF25">
    <property type="entry name" value="CNMAMIDE RECEPTOR-RELATED"/>
    <property type="match status" value="1"/>
</dbReference>
<dbReference type="SUPFAM" id="SSF81321">
    <property type="entry name" value="Family A G protein-coupled receptor-like"/>
    <property type="match status" value="1"/>
</dbReference>
<evidence type="ECO:0000256" key="2">
    <source>
        <dbReference type="ARBA" id="ARBA00022692"/>
    </source>
</evidence>
<feature type="transmembrane region" description="Helical" evidence="6">
    <location>
        <begin position="20"/>
        <end position="39"/>
    </location>
</feature>
<evidence type="ECO:0000256" key="4">
    <source>
        <dbReference type="ARBA" id="ARBA00023136"/>
    </source>
</evidence>
<dbReference type="InterPro" id="IPR000276">
    <property type="entry name" value="GPCR_Rhodpsn"/>
</dbReference>
<dbReference type="OrthoDB" id="9990906at2759"/>
<dbReference type="GO" id="GO:0004930">
    <property type="term" value="F:G protein-coupled receptor activity"/>
    <property type="evidence" value="ECO:0007669"/>
    <property type="project" value="UniProtKB-KW"/>
</dbReference>
<dbReference type="InParanoid" id="A0A1S3KDI3"/>
<dbReference type="PROSITE" id="PS00237">
    <property type="entry name" value="G_PROTEIN_RECEP_F1_1"/>
    <property type="match status" value="1"/>
</dbReference>
<dbReference type="PANTHER" id="PTHR46641">
    <property type="entry name" value="FMRFAMIDE RECEPTOR-RELATED"/>
    <property type="match status" value="1"/>
</dbReference>
<evidence type="ECO:0000256" key="1">
    <source>
        <dbReference type="ARBA" id="ARBA00004370"/>
    </source>
</evidence>
<keyword evidence="8" id="KW-1185">Reference proteome</keyword>
<protein>
    <submittedName>
        <fullName evidence="9">Neuromedin-U receptor 2</fullName>
    </submittedName>
</protein>
<feature type="transmembrane region" description="Helical" evidence="6">
    <location>
        <begin position="299"/>
        <end position="325"/>
    </location>
</feature>
<reference evidence="9" key="1">
    <citation type="submission" date="2025-08" db="UniProtKB">
        <authorList>
            <consortium name="RefSeq"/>
        </authorList>
    </citation>
    <scope>IDENTIFICATION</scope>
    <source>
        <tissue evidence="9">Gonads</tissue>
    </source>
</reference>
<gene>
    <name evidence="9" type="primary">LOC106180929</name>
</gene>
<dbReference type="AlphaFoldDB" id="A0A1S3KDI3"/>
<dbReference type="KEGG" id="lak:106180929"/>
<comment type="similarity">
    <text evidence="5">Belongs to the G-protein coupled receptor 1 family.</text>
</comment>
<dbReference type="RefSeq" id="XP_013420557.1">
    <property type="nucleotide sequence ID" value="XM_013565103.1"/>
</dbReference>
<keyword evidence="4 6" id="KW-0472">Membrane</keyword>
<dbReference type="Proteomes" id="UP000085678">
    <property type="component" value="Unplaced"/>
</dbReference>
<feature type="transmembrane region" description="Helical" evidence="6">
    <location>
        <begin position="51"/>
        <end position="73"/>
    </location>
</feature>
<accession>A0A1S3KDI3</accession>
<feature type="transmembrane region" description="Helical" evidence="6">
    <location>
        <begin position="259"/>
        <end position="279"/>
    </location>
</feature>
<evidence type="ECO:0000313" key="9">
    <source>
        <dbReference type="RefSeq" id="XP_013420557.1"/>
    </source>
</evidence>
<dbReference type="GeneID" id="106180929"/>
<dbReference type="InterPro" id="IPR017452">
    <property type="entry name" value="GPCR_Rhodpsn_7TM"/>
</dbReference>
<feature type="transmembrane region" description="Helical" evidence="6">
    <location>
        <begin position="93"/>
        <end position="112"/>
    </location>
</feature>
<sequence length="354" mass="41075">MAFTESYYEYIIAREIWRVFPPLYLCIGTVGNVLTFLVMCRKGMRHLPSALYLAALAVTDTVAIWVGLMRHILKEYNGYDLLRSSLFMCLGQRFVLYFALDASAWILVVVTLERFISVVVPYRLNLKFSMKRARISLIIVAVFTTFQDSYVFFTRGLEYDINSNGTEVLVDVCGFVSPNAKYFWEEILPWYVSSFYVLGPFLSMIILNSFIIRKLFILRKTRLDASVSLSRTSQQSNRDVSCSQQDSERSSVSRPDNTVSFTIMLLWVSFIFLILTFPSTVNLLMEKRIAKESDPHRRAVFALVVSIAHVMNYLNHTVTFFLYCLTGKRFRRELCKMFSDLRVFCSRSRVEPHI</sequence>
<evidence type="ECO:0000313" key="8">
    <source>
        <dbReference type="Proteomes" id="UP000085678"/>
    </source>
</evidence>
<proteinExistence type="inferred from homology"/>
<name>A0A1S3KDI3_LINAN</name>